<dbReference type="Pfam" id="PF06213">
    <property type="entry name" value="CobT"/>
    <property type="match status" value="1"/>
</dbReference>
<dbReference type="SMART" id="SM00327">
    <property type="entry name" value="VWA"/>
    <property type="match status" value="1"/>
</dbReference>
<feature type="domain" description="VWFA" evidence="2">
    <location>
        <begin position="397"/>
        <end position="590"/>
    </location>
</feature>
<evidence type="ECO:0000256" key="1">
    <source>
        <dbReference type="SAM" id="MobiDB-lite"/>
    </source>
</evidence>
<sequence>MSMANTRTRPERAPEAPPGAFARAVVSAFRAIAGPAAADPAGACGRLTELAQHCVTADDIARLRGQADAQALRLRYHDARLHARTMPVGEEARAVYDAIEQARVEALGGRRMAGVSANLSALIEQHCRARKFDRATSRAQVPLAEALYVLARERFGGTPPPPAARNMAELWRPFVEARAGRALEALGGRLHDEEAFAAGLNALVAALELDGGSGEPEDERKLGQRQDETPPEEAPEQCHGAGDAAPHGDSPQRRVSAGQAAGLPGAAADALASPERGVGDTGAAASRRQEPALPGGQAYHPYTTAFDQTVDAEDLCEAGELHRLRRQLDRELVHFQHLVGRLANRLQRRLLARQMRDWAFDLEEGLLDTGRLDRIVVSPDHGLSFKLEKDSDFRDTAVSLLIDNSASMRGRPITVAAMSADLLARTLERCGIKVEILGFTTRAWKGGQAREQWRRDGEPAAPGRLNDLCHILYKAADTPWRRARKNLGLMLREGLPKENIDGESLLWAHRRLIARPERRRILVVISDGEPADDSTLSANPGHYLAQHLRDVIAWIEQRSPVELVAIGIGHDVSRYYCRAVTIDDADALAGVMLEQLSALFEEEVRRPRPSAPARGRRAR</sequence>
<proteinExistence type="predicted"/>
<protein>
    <submittedName>
        <fullName evidence="3">Aerobic cobaltochelatase CobT subunit</fullName>
        <ecNumber evidence="3">6.6.1.2</ecNumber>
    </submittedName>
</protein>
<dbReference type="AlphaFoldDB" id="A0A2R4BMG6"/>
<evidence type="ECO:0000259" key="2">
    <source>
        <dbReference type="PROSITE" id="PS50234"/>
    </source>
</evidence>
<dbReference type="CDD" id="cd01454">
    <property type="entry name" value="vWA_norD_type"/>
    <property type="match status" value="1"/>
</dbReference>
<accession>A0A2R4BMG6</accession>
<dbReference type="KEGG" id="tak:Tharo_1518"/>
<dbReference type="PANTHER" id="PTHR41248:SF1">
    <property type="entry name" value="NORD PROTEIN"/>
    <property type="match status" value="1"/>
</dbReference>
<dbReference type="InterPro" id="IPR006538">
    <property type="entry name" value="CobT"/>
</dbReference>
<dbReference type="SUPFAM" id="SSF53300">
    <property type="entry name" value="vWA-like"/>
    <property type="match status" value="1"/>
</dbReference>
<dbReference type="Gene3D" id="3.40.50.410">
    <property type="entry name" value="von Willebrand factor, type A domain"/>
    <property type="match status" value="1"/>
</dbReference>
<reference evidence="3 4" key="1">
    <citation type="submission" date="2018-03" db="EMBL/GenBank/DDBJ databases">
        <title>Complete genome sequence of Thauera aromatica, a model organism for studying aromatic compound degradation under denitrifying conditions.</title>
        <authorList>
            <person name="Lo H.-Y."/>
            <person name="Goris T."/>
            <person name="Boll M."/>
            <person name="Mueller J.A."/>
        </authorList>
    </citation>
    <scope>NUCLEOTIDE SEQUENCE [LARGE SCALE GENOMIC DNA]</scope>
    <source>
        <strain evidence="3 4">K172</strain>
    </source>
</reference>
<evidence type="ECO:0000313" key="3">
    <source>
        <dbReference type="EMBL" id="AVR88442.1"/>
    </source>
</evidence>
<dbReference type="InterPro" id="IPR051928">
    <property type="entry name" value="NorD/CobT"/>
</dbReference>
<dbReference type="InterPro" id="IPR002035">
    <property type="entry name" value="VWF_A"/>
</dbReference>
<dbReference type="GO" id="GO:0051116">
    <property type="term" value="F:cobaltochelatase activity"/>
    <property type="evidence" value="ECO:0007669"/>
    <property type="project" value="UniProtKB-EC"/>
</dbReference>
<keyword evidence="3" id="KW-0436">Ligase</keyword>
<feature type="compositionally biased region" description="Basic and acidic residues" evidence="1">
    <location>
        <begin position="218"/>
        <end position="228"/>
    </location>
</feature>
<dbReference type="InterPro" id="IPR025861">
    <property type="entry name" value="CobT_VWA_dom"/>
</dbReference>
<dbReference type="EC" id="6.6.1.2" evidence="3"/>
<feature type="compositionally biased region" description="Low complexity" evidence="1">
    <location>
        <begin position="257"/>
        <end position="272"/>
    </location>
</feature>
<feature type="region of interest" description="Disordered" evidence="1">
    <location>
        <begin position="210"/>
        <end position="301"/>
    </location>
</feature>
<keyword evidence="4" id="KW-1185">Reference proteome</keyword>
<dbReference type="Pfam" id="PF11775">
    <property type="entry name" value="CobT_C"/>
    <property type="match status" value="1"/>
</dbReference>
<dbReference type="PIRSF" id="PIRSF031715">
    <property type="entry name" value="Cob_chel_CobT"/>
    <property type="match status" value="1"/>
</dbReference>
<dbReference type="PROSITE" id="PS50234">
    <property type="entry name" value="VWFA"/>
    <property type="match status" value="1"/>
</dbReference>
<organism evidence="3 4">
    <name type="scientific">Thauera aromatica K172</name>
    <dbReference type="NCBI Taxonomy" id="44139"/>
    <lineage>
        <taxon>Bacteria</taxon>
        <taxon>Pseudomonadati</taxon>
        <taxon>Pseudomonadota</taxon>
        <taxon>Betaproteobacteria</taxon>
        <taxon>Rhodocyclales</taxon>
        <taxon>Zoogloeaceae</taxon>
        <taxon>Thauera</taxon>
    </lineage>
</organism>
<evidence type="ECO:0000313" key="4">
    <source>
        <dbReference type="Proteomes" id="UP000241885"/>
    </source>
</evidence>
<name>A0A2R4BMG6_THAAR</name>
<gene>
    <name evidence="3" type="ORF">Tharo_1518</name>
</gene>
<dbReference type="EMBL" id="CP028339">
    <property type="protein sequence ID" value="AVR88442.1"/>
    <property type="molecule type" value="Genomic_DNA"/>
</dbReference>
<dbReference type="InterPro" id="IPR036465">
    <property type="entry name" value="vWFA_dom_sf"/>
</dbReference>
<dbReference type="PANTHER" id="PTHR41248">
    <property type="entry name" value="NORD PROTEIN"/>
    <property type="match status" value="1"/>
</dbReference>
<dbReference type="Proteomes" id="UP000241885">
    <property type="component" value="Chromosome"/>
</dbReference>
<dbReference type="GO" id="GO:0009236">
    <property type="term" value="P:cobalamin biosynthetic process"/>
    <property type="evidence" value="ECO:0007669"/>
    <property type="project" value="InterPro"/>
</dbReference>